<dbReference type="Gene3D" id="3.40.525.10">
    <property type="entry name" value="CRAL-TRIO lipid binding domain"/>
    <property type="match status" value="1"/>
</dbReference>
<feature type="region of interest" description="Disordered" evidence="3">
    <location>
        <begin position="293"/>
        <end position="315"/>
    </location>
</feature>
<feature type="compositionally biased region" description="Low complexity" evidence="3">
    <location>
        <begin position="20"/>
        <end position="31"/>
    </location>
</feature>
<dbReference type="InterPro" id="IPR036865">
    <property type="entry name" value="CRAL-TRIO_dom_sf"/>
</dbReference>
<sequence length="2750" mass="306540">MSAATDKPRRLPATQAAPVRRASAGHGAAASNTRMHRSNGSNHSVSAQSPLVSQQSLPFSASSGQPSSPQQKVVQVLVNRLKNKLPCNSGITLTELEDDDATQQAVESLVDLSRDSLDTIAWSLSELLDKLAKQMDAQGFRSIDVLQSQLFVMKVLSIAMASRWGRRPEETRPSSRNSKQPPATSKASTPDSVTIPPQAKRRVKLSSDHLSTPAEPPPLDETCAKYILSVLVLYLRQTAPSAPQMMSSANLDFAASYHDFESVEAPDEHVQTDVFNHLPTVPPSISAIPRTMNRAQHASQASLNSGAPTNASGHAARHSLAYEKTSIVTSKSMLSLSTLIGKFAGRVVYHLSASNWSIVLSRIRQRIHFLASLGETDPDIIDLQLMAHSALDKTRLVQSLQELSSLLVNMKREAQAAVARPLRAAIWNWIDLFPEELNDVVRYHRRLDGAPERVFDILYDMHDMDKDMKEPKESKEIKSAIWPALAALMCISSDRIKSELQGPQKVHGRSKDRNFAELIIRSVAFKSKYRDVAAVCALDVCRAASRIRPDEDAEVPLQSLALDVAHELKIALAKWQNERPVWDSPDEIDVAMIGDILVTIFRFLDEDEAIQIFLTCLQPERSEAVKISAVKALITLILEAPRLPWQPPLDNLKTATMVRLAKIYRSCTLRRSELDEHGFAKKSALRPKAKRYTSETLPDRELLALSIDAVWRADNWWFLHALDASRMQYWVPDTIEIWHSPLDPACKISMARTYRGVFRTISKMPADHPHFDTVALWIKHSRPASLATVCTNLLDARTDLQAQRMWINMAYELMFGYTRRYEDHLQAIQLNSDRVPAFALAEIAFLVALTSADSTVSLTAAHCLRLIAQAERMPDAPISSTLSEEERVKRYPVYEQLGDPKVMVVGRVGHQKRIRKLMRLMTFPSPVHIAVWEECYWRWCSLNEMVMRLSLDSTTDGFEGGTTYIGENTMSAEDRQAQWQNLTLFLSSFGSACIREHHDPSSLANMITSYYLPDQMRVLKDPQQLLSLFLVDLINLLVSETIFCRDVGRDALGSEANPRLYTMILRQLDSVVSQLTEGDSIDWESLALFLEQYIVILKVIVDNVQNIEELRGVDLCSTMLIVAGLIRRFHIADSHKLKIKFCELCDSVFDRHETLVMRKDVSSRQKLADVIIEWTQDPPQDREPLSNLQQLNVAVFRTAVKLFDKLKLEPVDGAAGEEATHANSRLFIKYSGFLMKAWEVTRSDCNVTDDGSSEKSISHLRVLQREGELRELLIVGLASLISANTESGVKHTLPYAYEGDPVKRSIFAQVFTRVLAQGANFSSQGTEPIVSRQSRLCELVKGPDLILALTVCEICPAGEVDNMIAVLLNIFDTRSSLMGLLRMMIDLEVSRTDVDAHLFRSNSTCTRFLSAFARIYGYNYLRSLIIPLVESMAELPAGRGYDLDPSKISEAELQQNKENVQFIASSFIQIITGSVPIFPPMFRELCAHIAKVVNEIWPEAKFTALGAFIFLRFISPAVVSPETVDIEVPKNPVLRRGLMLIAKIVQNLANNIFFGKEPHMVILNDFLKENIVRVTRFLTEINKHSSESPEYEPEEWLDTSYDDTDTIVLHRFFHRHADKIGKELLSPPKLPSDKLTQEAEACMASGKRAWEALCAVLVDMGSPLESPSLATTTSSEHREYLDLMSRYNNKDTASVQDLFLEAHVPEDEASVFILSTNKIDVEILDVELLLYYIFRTLTSPRHEAHAFDIIFDFTSFASTSQIPAQWLKFAQEVIPTDIRERFRNSRILTPNTLALRYLRRMYNLASGAAFSKCYSTHCTVEELLEQYPEGTMLAPLQYAEDLEREPCETFREVTMRHTHPMRVPVTLNVAPSHLRITTTKAHQISNTLSCKATEIVPLADINDVYNVSTGQESHEFIIRKIRHGLTLFFSSSARDAIVKTIRGAKGNMRAVHLPGAERFTRLSNVVTTLLHVGMMNVCSEDEEPRAAALELLSAVCTYLDFEGKPAVPSKSFFICGNIGPFLAQLSDGLANFAPQLTLDFVTEVASGISKAPMSQRVTCLQYMSPWLRNLGHFTNQTDKLHDHSGARLRDCIRVLIDLTLAENELNNLVQKYVWGEVGRQDSVTVNVVLDEFMRAAVDGGIGSAACDRIAHTMGALSSINVRGRIISRIRKVIGKTSMKPTKNLADNAHWNEIACLMQLLVVATSHAKSANHSQLYIPETFHLVILTAATGQTSVRACIYGTVVNLLQSLYSNRLAESAASPDIQVILEECAQPETLRLFGLVRPTSAGDFVSWDPTTDKLTIDTLESLTRFLARIMDAVSGSKVGLLNVWRARWMSLVTSSAFQLSPSIQTRAFSTLGILATSDVDDDLLYQMLVAFKTALSQSGENDTVAVVSMLRCMRNVVPALPNHSRHLSLLFWLAIALLQSSLLALYVEAINLLRVTLETMDKQSMFKDGGMAPVLLAGRESLLEIACQGDHLLGLSFDASFSFALASIIFKGVRHSGLKDATEAALRTLLRITVRSCSEVEHADDGPGAPVCQEGLGYFLALLPMSTTSRSFKQLLEDANVDSCWLSEEVFASETDDDEVSRIPFGLIGLADSRTILFVTSFVSAMLITAQGGDTESEILYSILSDIADASPDIIVLTYDTLQDRIKDTFANSSSPVILRALSNIFRVAMHEADRAALARSSASTLSTVEEGAIHGPSRKHLHALEEQGMQGLVNSFQFLPPNRGHATKMIDWISELVTKMIE</sequence>
<dbReference type="PANTHER" id="PTHR10194:SF142">
    <property type="entry name" value="NEUROFIBROMIN"/>
    <property type="match status" value="1"/>
</dbReference>
<reference evidence="5 6" key="1">
    <citation type="submission" date="2016-07" db="EMBL/GenBank/DDBJ databases">
        <title>Draft genome of the white-rot fungus Obba rivulosa 3A-2.</title>
        <authorList>
            <consortium name="DOE Joint Genome Institute"/>
            <person name="Miettinen O."/>
            <person name="Riley R."/>
            <person name="Acob R."/>
            <person name="Barry K."/>
            <person name="Cullen D."/>
            <person name="De Vries R."/>
            <person name="Hainaut M."/>
            <person name="Hatakka A."/>
            <person name="Henrissat B."/>
            <person name="Hilden K."/>
            <person name="Kuo R."/>
            <person name="Labutti K."/>
            <person name="Lipzen A."/>
            <person name="Makela M.R."/>
            <person name="Sandor L."/>
            <person name="Spatafora J.W."/>
            <person name="Grigoriev I.V."/>
            <person name="Hibbett D.S."/>
        </authorList>
    </citation>
    <scope>NUCLEOTIDE SEQUENCE [LARGE SCALE GENOMIC DNA]</scope>
    <source>
        <strain evidence="5 6">3A-2</strain>
    </source>
</reference>
<organism evidence="5 6">
    <name type="scientific">Obba rivulosa</name>
    <dbReference type="NCBI Taxonomy" id="1052685"/>
    <lineage>
        <taxon>Eukaryota</taxon>
        <taxon>Fungi</taxon>
        <taxon>Dikarya</taxon>
        <taxon>Basidiomycota</taxon>
        <taxon>Agaricomycotina</taxon>
        <taxon>Agaricomycetes</taxon>
        <taxon>Polyporales</taxon>
        <taxon>Gelatoporiaceae</taxon>
        <taxon>Obba</taxon>
    </lineage>
</organism>
<dbReference type="EMBL" id="KV722343">
    <property type="protein sequence ID" value="OCH94514.1"/>
    <property type="molecule type" value="Genomic_DNA"/>
</dbReference>
<evidence type="ECO:0000256" key="1">
    <source>
        <dbReference type="ARBA" id="ARBA00022468"/>
    </source>
</evidence>
<gene>
    <name evidence="5" type="ORF">OBBRIDRAFT_722708</name>
</gene>
<dbReference type="InterPro" id="IPR001251">
    <property type="entry name" value="CRAL-TRIO_dom"/>
</dbReference>
<dbReference type="InterPro" id="IPR011993">
    <property type="entry name" value="PH-like_dom_sf"/>
</dbReference>
<feature type="compositionally biased region" description="Polar residues" evidence="3">
    <location>
        <begin position="293"/>
        <end position="312"/>
    </location>
</feature>
<dbReference type="Pfam" id="PF00616">
    <property type="entry name" value="RasGAP"/>
    <property type="match status" value="1"/>
</dbReference>
<dbReference type="SUPFAM" id="SSF48350">
    <property type="entry name" value="GTPase activation domain, GAP"/>
    <property type="match status" value="1"/>
</dbReference>
<evidence type="ECO:0000259" key="4">
    <source>
        <dbReference type="PROSITE" id="PS50018"/>
    </source>
</evidence>
<feature type="compositionally biased region" description="Polar residues" evidence="3">
    <location>
        <begin position="38"/>
        <end position="55"/>
    </location>
</feature>
<keyword evidence="2" id="KW-0597">Phosphoprotein</keyword>
<dbReference type="GO" id="GO:0005096">
    <property type="term" value="F:GTPase activator activity"/>
    <property type="evidence" value="ECO:0007669"/>
    <property type="project" value="UniProtKB-KW"/>
</dbReference>
<proteinExistence type="predicted"/>
<dbReference type="Gene3D" id="2.30.29.30">
    <property type="entry name" value="Pleckstrin-homology domain (PH domain)/Phosphotyrosine-binding domain (PTB)"/>
    <property type="match status" value="1"/>
</dbReference>
<accession>A0A8E2DRV6</accession>
<keyword evidence="6" id="KW-1185">Reference proteome</keyword>
<dbReference type="OrthoDB" id="28245at2759"/>
<dbReference type="InterPro" id="IPR008936">
    <property type="entry name" value="Rho_GTPase_activation_prot"/>
</dbReference>
<name>A0A8E2DRV6_9APHY</name>
<feature type="region of interest" description="Disordered" evidence="3">
    <location>
        <begin position="1"/>
        <end position="71"/>
    </location>
</feature>
<dbReference type="PROSITE" id="PS50018">
    <property type="entry name" value="RAS_GTPASE_ACTIV_2"/>
    <property type="match status" value="1"/>
</dbReference>
<dbReference type="SMART" id="SM00323">
    <property type="entry name" value="RasGAP"/>
    <property type="match status" value="1"/>
</dbReference>
<evidence type="ECO:0000256" key="2">
    <source>
        <dbReference type="ARBA" id="ARBA00022553"/>
    </source>
</evidence>
<feature type="region of interest" description="Disordered" evidence="3">
    <location>
        <begin position="163"/>
        <end position="218"/>
    </location>
</feature>
<dbReference type="Gene3D" id="1.10.506.10">
    <property type="entry name" value="GTPase Activation - p120gap, domain 1"/>
    <property type="match status" value="2"/>
</dbReference>
<keyword evidence="1" id="KW-0343">GTPase activation</keyword>
<evidence type="ECO:0000256" key="3">
    <source>
        <dbReference type="SAM" id="MobiDB-lite"/>
    </source>
</evidence>
<dbReference type="InterPro" id="IPR039360">
    <property type="entry name" value="Ras_GTPase"/>
</dbReference>
<dbReference type="InterPro" id="IPR001936">
    <property type="entry name" value="RasGAP_dom"/>
</dbReference>
<evidence type="ECO:0000313" key="5">
    <source>
        <dbReference type="EMBL" id="OCH94514.1"/>
    </source>
</evidence>
<protein>
    <recommendedName>
        <fullName evidence="4">Ras-GAP domain-containing protein</fullName>
    </recommendedName>
</protein>
<feature type="compositionally biased region" description="Low complexity" evidence="3">
    <location>
        <begin position="56"/>
        <end position="71"/>
    </location>
</feature>
<dbReference type="PROSITE" id="PS00509">
    <property type="entry name" value="RAS_GTPASE_ACTIV_1"/>
    <property type="match status" value="1"/>
</dbReference>
<dbReference type="PANTHER" id="PTHR10194">
    <property type="entry name" value="RAS GTPASE-ACTIVATING PROTEINS"/>
    <property type="match status" value="1"/>
</dbReference>
<dbReference type="Proteomes" id="UP000250043">
    <property type="component" value="Unassembled WGS sequence"/>
</dbReference>
<feature type="compositionally biased region" description="Polar residues" evidence="3">
    <location>
        <begin position="174"/>
        <end position="192"/>
    </location>
</feature>
<feature type="domain" description="Ras-GAP" evidence="4">
    <location>
        <begin position="1359"/>
        <end position="1550"/>
    </location>
</feature>
<evidence type="ECO:0000313" key="6">
    <source>
        <dbReference type="Proteomes" id="UP000250043"/>
    </source>
</evidence>
<dbReference type="InterPro" id="IPR023152">
    <property type="entry name" value="RasGAP_CS"/>
</dbReference>
<dbReference type="Pfam" id="PF13716">
    <property type="entry name" value="CRAL_TRIO_2"/>
    <property type="match status" value="1"/>
</dbReference>